<reference evidence="3 4" key="1">
    <citation type="submission" date="2020-07" db="EMBL/GenBank/DDBJ databases">
        <title>Trichoderma asperellum IC-1 whole genome shotgun sequence.</title>
        <authorList>
            <person name="Kanamasa S."/>
            <person name="Takahashi H."/>
        </authorList>
    </citation>
    <scope>NUCLEOTIDE SEQUENCE [LARGE SCALE GENOMIC DNA]</scope>
    <source>
        <strain evidence="3 4">IC-1</strain>
    </source>
</reference>
<name>A0A6V8QPE2_TRIAP</name>
<comment type="caution">
    <text evidence="3">The sequence shown here is derived from an EMBL/GenBank/DDBJ whole genome shotgun (WGS) entry which is preliminary data.</text>
</comment>
<gene>
    <name evidence="3" type="ORF">TASIC1_0003048700</name>
</gene>
<organism evidence="3 4">
    <name type="scientific">Trichoderma asperellum</name>
    <name type="common">Filamentous fungus</name>
    <dbReference type="NCBI Taxonomy" id="101201"/>
    <lineage>
        <taxon>Eukaryota</taxon>
        <taxon>Fungi</taxon>
        <taxon>Dikarya</taxon>
        <taxon>Ascomycota</taxon>
        <taxon>Pezizomycotina</taxon>
        <taxon>Sordariomycetes</taxon>
        <taxon>Hypocreomycetidae</taxon>
        <taxon>Hypocreales</taxon>
        <taxon>Hypocreaceae</taxon>
        <taxon>Trichoderma</taxon>
    </lineage>
</organism>
<protein>
    <submittedName>
        <fullName evidence="3">Uncharacterized protein</fullName>
    </submittedName>
</protein>
<feature type="coiled-coil region" evidence="1">
    <location>
        <begin position="438"/>
        <end position="479"/>
    </location>
</feature>
<dbReference type="OrthoDB" id="4959284at2759"/>
<feature type="region of interest" description="Disordered" evidence="2">
    <location>
        <begin position="575"/>
        <end position="598"/>
    </location>
</feature>
<evidence type="ECO:0000256" key="2">
    <source>
        <dbReference type="SAM" id="MobiDB-lite"/>
    </source>
</evidence>
<feature type="coiled-coil region" evidence="1">
    <location>
        <begin position="121"/>
        <end position="162"/>
    </location>
</feature>
<evidence type="ECO:0000313" key="3">
    <source>
        <dbReference type="EMBL" id="GFP54109.1"/>
    </source>
</evidence>
<proteinExistence type="predicted"/>
<keyword evidence="1" id="KW-0175">Coiled coil</keyword>
<accession>A0A6V8QPE2</accession>
<dbReference type="EMBL" id="BLZH01000003">
    <property type="protein sequence ID" value="GFP54109.1"/>
    <property type="molecule type" value="Genomic_DNA"/>
</dbReference>
<sequence>MIATPSATSDKPVVSEAKLNTVQDTIKREMKTSFKKDLVESQKSLKDGFESQMSKLKEELSHEYEQQFKSLKGKLIQECEDRENSLKKKLTQEGEERVKSLKKFLAQENEKRITDIKFSVARENRENISNLENALANENKKNAALEKKIADLETKLDKASSEQGQKLESLVNQTHLDQCLQRLSNSQGVKFDEMKAYVNQKMDSSSYIQQLQRLELLSNSHKEKLSKFETRLNQAEDSAPKIKNLEGQLHNLSMLTKEIAQQLSNPQNEKLGEFEAALNQLKDENFAAHQLFKSQDDKLSKLDNQLGDTKSRIEDLSKLEDCVNSLADNSPRIETLVKDGRSHLEMIERKAQEFNARLTSLESMASTASVEELVNIRTEMADIDKRIQNLSPKHESPPVSTDSVRRAIWLEVEREIENKANATRLTLASVQSGLNQFLKTEREEREALEVQCAEITRQFLEAQQEATAMKSKISELNERGNDPILQQDNILKWFEEKLNSRIGAAVIELHHALEGVYMQLQALTVWQNNFSTKGLYRDILNHINATMPDGTVMQLRSLKQRMEVAETRIAACENSVSNKRRKLPSGTSRIDTGDQADA</sequence>
<feature type="coiled-coil region" evidence="1">
    <location>
        <begin position="39"/>
        <end position="96"/>
    </location>
</feature>
<evidence type="ECO:0000313" key="4">
    <source>
        <dbReference type="Proteomes" id="UP000517252"/>
    </source>
</evidence>
<evidence type="ECO:0000256" key="1">
    <source>
        <dbReference type="SAM" id="Coils"/>
    </source>
</evidence>
<feature type="coiled-coil region" evidence="1">
    <location>
        <begin position="211"/>
        <end position="238"/>
    </location>
</feature>
<dbReference type="AlphaFoldDB" id="A0A6V8QPE2"/>
<dbReference type="Proteomes" id="UP000517252">
    <property type="component" value="Unassembled WGS sequence"/>
</dbReference>